<sequence>MKPWLLAGGAMMLGFICYASRIIGIMNPYCYSVGFCAGFESEFINKSVITLKNNIEIYSISKADGTFKVLNENHTDSQ</sequence>
<evidence type="ECO:0000313" key="2">
    <source>
        <dbReference type="Proteomes" id="UP000051221"/>
    </source>
</evidence>
<dbReference type="AlphaFoldDB" id="A0A0Q2V5J9"/>
<keyword evidence="2" id="KW-1185">Reference proteome</keyword>
<gene>
    <name evidence="1" type="ORF">AMR76_01820</name>
</gene>
<organism evidence="1 2">
    <name type="scientific">Vibrio furnissii</name>
    <dbReference type="NCBI Taxonomy" id="29494"/>
    <lineage>
        <taxon>Bacteria</taxon>
        <taxon>Pseudomonadati</taxon>
        <taxon>Pseudomonadota</taxon>
        <taxon>Gammaproteobacteria</taxon>
        <taxon>Vibrionales</taxon>
        <taxon>Vibrionaceae</taxon>
        <taxon>Vibrio</taxon>
    </lineage>
</organism>
<dbReference type="InParanoid" id="A0A0Q2V5J9"/>
<protein>
    <submittedName>
        <fullName evidence="1">Uncharacterized protein</fullName>
    </submittedName>
</protein>
<comment type="caution">
    <text evidence="1">The sequence shown here is derived from an EMBL/GenBank/DDBJ whole genome shotgun (WGS) entry which is preliminary data.</text>
</comment>
<evidence type="ECO:0000313" key="1">
    <source>
        <dbReference type="EMBL" id="KQH88048.1"/>
    </source>
</evidence>
<reference evidence="1 2" key="1">
    <citation type="submission" date="2015-08" db="EMBL/GenBank/DDBJ databases">
        <title>Antibacterial properties of a collection of Vibrionaceae strains.</title>
        <authorList>
            <person name="Giubergia S."/>
        </authorList>
    </citation>
    <scope>NUCLEOTIDE SEQUENCE [LARGE SCALE GENOMIC DNA]</scope>
    <source>
        <strain evidence="1 2">S0821</strain>
    </source>
</reference>
<accession>A0A0Q2V5J9</accession>
<dbReference type="EMBL" id="LKHS01000001">
    <property type="protein sequence ID" value="KQH88048.1"/>
    <property type="molecule type" value="Genomic_DNA"/>
</dbReference>
<dbReference type="Proteomes" id="UP000051221">
    <property type="component" value="Unassembled WGS sequence"/>
</dbReference>
<name>A0A0Q2V5J9_VIBFU</name>
<proteinExistence type="predicted"/>